<dbReference type="Pfam" id="PF00690">
    <property type="entry name" value="Cation_ATPase_N"/>
    <property type="match status" value="1"/>
</dbReference>
<dbReference type="InterPro" id="IPR004014">
    <property type="entry name" value="ATPase_P-typ_cation-transptr_N"/>
</dbReference>
<evidence type="ECO:0000259" key="3">
    <source>
        <dbReference type="SMART" id="SM00831"/>
    </source>
</evidence>
<feature type="transmembrane region" description="Helical" evidence="2">
    <location>
        <begin position="65"/>
        <end position="84"/>
    </location>
</feature>
<keyword evidence="2" id="KW-1133">Transmembrane helix</keyword>
<organism evidence="4 5">
    <name type="scientific">Raoultella planticola</name>
    <name type="common">Klebsiella planticola</name>
    <dbReference type="NCBI Taxonomy" id="575"/>
    <lineage>
        <taxon>Bacteria</taxon>
        <taxon>Pseudomonadati</taxon>
        <taxon>Pseudomonadota</taxon>
        <taxon>Gammaproteobacteria</taxon>
        <taxon>Enterobacterales</taxon>
        <taxon>Enterobacteriaceae</taxon>
        <taxon>Klebsiella/Raoultella group</taxon>
        <taxon>Raoultella</taxon>
    </lineage>
</organism>
<dbReference type="Gene3D" id="2.70.150.10">
    <property type="entry name" value="Calcium-transporting ATPase, cytoplasmic transduction domain A"/>
    <property type="match status" value="1"/>
</dbReference>
<feature type="domain" description="Cation-transporting P-type ATPase N-terminal" evidence="3">
    <location>
        <begin position="9"/>
        <end position="82"/>
    </location>
</feature>
<dbReference type="Gene3D" id="1.20.1110.10">
    <property type="entry name" value="Calcium-transporting ATPase, transmembrane domain"/>
    <property type="match status" value="1"/>
</dbReference>
<protein>
    <submittedName>
        <fullName evidence="4">Magnesium-transporting ATPase, P-type 1</fullName>
        <ecNumber evidence="4">3.6.3.2</ecNumber>
    </submittedName>
</protein>
<accession>A0A485AQY9</accession>
<name>A0A485AQY9_RAOPL</name>
<proteinExistence type="predicted"/>
<gene>
    <name evidence="4" type="primary">mgtB</name>
    <name evidence="4" type="ORF">NCTC12998_02106</name>
</gene>
<keyword evidence="2" id="KW-0812">Transmembrane</keyword>
<dbReference type="EC" id="3.6.3.2" evidence="4"/>
<feature type="region of interest" description="Disordered" evidence="1">
    <location>
        <begin position="84"/>
        <end position="105"/>
    </location>
</feature>
<dbReference type="EMBL" id="CAADJE010000021">
    <property type="protein sequence ID" value="VFS63070.1"/>
    <property type="molecule type" value="Genomic_DNA"/>
</dbReference>
<dbReference type="GO" id="GO:0016787">
    <property type="term" value="F:hydrolase activity"/>
    <property type="evidence" value="ECO:0007669"/>
    <property type="project" value="UniProtKB-KW"/>
</dbReference>
<evidence type="ECO:0000313" key="5">
    <source>
        <dbReference type="Proteomes" id="UP000345637"/>
    </source>
</evidence>
<evidence type="ECO:0000256" key="1">
    <source>
        <dbReference type="SAM" id="MobiDB-lite"/>
    </source>
</evidence>
<dbReference type="SMART" id="SM00831">
    <property type="entry name" value="Cation_ATPase_N"/>
    <property type="match status" value="1"/>
</dbReference>
<dbReference type="Proteomes" id="UP000345637">
    <property type="component" value="Unassembled WGS sequence"/>
</dbReference>
<reference evidence="4 5" key="1">
    <citation type="submission" date="2019-03" db="EMBL/GenBank/DDBJ databases">
        <authorList>
            <consortium name="Pathogen Informatics"/>
        </authorList>
    </citation>
    <scope>NUCLEOTIDE SEQUENCE [LARGE SCALE GENOMIC DNA]</scope>
    <source>
        <strain evidence="4 5">NCTC12998</strain>
    </source>
</reference>
<dbReference type="GO" id="GO:0022857">
    <property type="term" value="F:transmembrane transporter activity"/>
    <property type="evidence" value="ECO:0007669"/>
    <property type="project" value="UniProtKB-ARBA"/>
</dbReference>
<evidence type="ECO:0000256" key="2">
    <source>
        <dbReference type="SAM" id="Phobius"/>
    </source>
</evidence>
<dbReference type="AlphaFoldDB" id="A0A485AQY9"/>
<evidence type="ECO:0000313" key="4">
    <source>
        <dbReference type="EMBL" id="VFS63070.1"/>
    </source>
</evidence>
<keyword evidence="4" id="KW-0378">Hydrolase</keyword>
<dbReference type="SUPFAM" id="SSF81665">
    <property type="entry name" value="Calcium ATPase, transmembrane domain M"/>
    <property type="match status" value="1"/>
</dbReference>
<sequence>MSTDKPAGPFYKLSVDETLTSTNSSSEGISSAEAASRLQQYGENALPQKPGKPAWLRFLAHFNDVLIYVLLAAALLTAVMGHWVDTPGDPRRRGDQCPDWPYPGK</sequence>
<keyword evidence="2" id="KW-0472">Membrane</keyword>
<dbReference type="InterPro" id="IPR023298">
    <property type="entry name" value="ATPase_P-typ_TM_dom_sf"/>
</dbReference>